<organism evidence="10 12">
    <name type="scientific">Williamsoniiplasma luminosum</name>
    <dbReference type="NCBI Taxonomy" id="214888"/>
    <lineage>
        <taxon>Bacteria</taxon>
        <taxon>Bacillati</taxon>
        <taxon>Mycoplasmatota</taxon>
        <taxon>Mollicutes</taxon>
        <taxon>Entomoplasmatales</taxon>
        <taxon>Williamsoniiplasma</taxon>
    </lineage>
</organism>
<feature type="transmembrane region" description="Helical" evidence="9">
    <location>
        <begin position="20"/>
        <end position="42"/>
    </location>
</feature>
<dbReference type="InterPro" id="IPR004692">
    <property type="entry name" value="SecG"/>
</dbReference>
<keyword evidence="8 9" id="KW-0472">Membrane</keyword>
<dbReference type="NCBIfam" id="TIGR00810">
    <property type="entry name" value="secG"/>
    <property type="match status" value="1"/>
</dbReference>
<evidence type="ECO:0000313" key="12">
    <source>
        <dbReference type="Proteomes" id="UP000232063"/>
    </source>
</evidence>
<comment type="subcellular location">
    <subcellularLocation>
        <location evidence="9">Cell membrane</location>
        <topology evidence="9">Multi-pass membrane protein</topology>
    </subcellularLocation>
    <subcellularLocation>
        <location evidence="1">Membrane</location>
        <topology evidence="1">Multi-pass membrane protein</topology>
    </subcellularLocation>
</comment>
<keyword evidence="9" id="KW-1003">Cell membrane</keyword>
<evidence type="ECO:0000313" key="11">
    <source>
        <dbReference type="EMBL" id="AVP49468.1"/>
    </source>
</evidence>
<evidence type="ECO:0000256" key="9">
    <source>
        <dbReference type="RuleBase" id="RU365087"/>
    </source>
</evidence>
<dbReference type="AlphaFoldDB" id="A0A2K8NSL4"/>
<name>A0A2K8NSL4_9MOLU</name>
<dbReference type="Proteomes" id="UP000239250">
    <property type="component" value="Chromosome"/>
</dbReference>
<reference evidence="13" key="3">
    <citation type="submission" date="2018-02" db="EMBL/GenBank/DDBJ databases">
        <title>Firefly genomes illuminate parallel origins of bioluminescence in beetles.</title>
        <authorList>
            <person name="Fallon T.R."/>
            <person name="Lower S.E.S."/>
            <person name="Behringer M."/>
            <person name="Weng J.-K."/>
        </authorList>
    </citation>
    <scope>NUCLEOTIDE SEQUENCE [LARGE SCALE GENOMIC DNA]</scope>
</reference>
<keyword evidence="6 9" id="KW-1133">Transmembrane helix</keyword>
<evidence type="ECO:0000313" key="13">
    <source>
        <dbReference type="Proteomes" id="UP000239250"/>
    </source>
</evidence>
<dbReference type="RefSeq" id="WP_035019063.1">
    <property type="nucleotide sequence ID" value="NZ_CP024963.1"/>
</dbReference>
<keyword evidence="5 9" id="KW-0653">Protein transport</keyword>
<gene>
    <name evidence="10" type="primary">secG</name>
    <name evidence="11" type="ORF">C5T88_02730</name>
    <name evidence="10" type="ORF">ELUMI_v1c00610</name>
</gene>
<evidence type="ECO:0000256" key="6">
    <source>
        <dbReference type="ARBA" id="ARBA00022989"/>
    </source>
</evidence>
<feature type="transmembrane region" description="Helical" evidence="9">
    <location>
        <begin position="76"/>
        <end position="95"/>
    </location>
</feature>
<evidence type="ECO:0000256" key="5">
    <source>
        <dbReference type="ARBA" id="ARBA00022927"/>
    </source>
</evidence>
<comment type="similarity">
    <text evidence="2 9">Belongs to the SecG family.</text>
</comment>
<dbReference type="GO" id="GO:0015450">
    <property type="term" value="F:protein-transporting ATPase activity"/>
    <property type="evidence" value="ECO:0007669"/>
    <property type="project" value="UniProtKB-UniRule"/>
</dbReference>
<keyword evidence="7 9" id="KW-0811">Translocation</keyword>
<accession>A0A2K8NSL4</accession>
<evidence type="ECO:0000256" key="1">
    <source>
        <dbReference type="ARBA" id="ARBA00004141"/>
    </source>
</evidence>
<reference evidence="10 12" key="1">
    <citation type="submission" date="2017-11" db="EMBL/GenBank/DDBJ databases">
        <title>Genome sequence of Entomoplasma luminosum PIMN-1 (ATCC 49195).</title>
        <authorList>
            <person name="Lo W.-S."/>
            <person name="Gasparich G.E."/>
            <person name="Kuo C.-H."/>
        </authorList>
    </citation>
    <scope>NUCLEOTIDE SEQUENCE [LARGE SCALE GENOMIC DNA]</scope>
    <source>
        <strain evidence="10 12">PIMN-1</strain>
    </source>
</reference>
<keyword evidence="4 9" id="KW-0812">Transmembrane</keyword>
<dbReference type="EMBL" id="CP027019">
    <property type="protein sequence ID" value="AVP49468.1"/>
    <property type="molecule type" value="Genomic_DNA"/>
</dbReference>
<reference evidence="11" key="2">
    <citation type="journal article" date="2018" name="Elife">
        <title>Firefly genomes illuminate parallel origins of bioluminescence in beetles.</title>
        <authorList>
            <person name="Fallon T.R."/>
            <person name="Lower S.E."/>
            <person name="Chang C.H."/>
            <person name="Bessho-Uehara M."/>
            <person name="Martin G.J."/>
            <person name="Bewick A.J."/>
            <person name="Behringer M."/>
            <person name="Debat H.J."/>
            <person name="Wong I."/>
            <person name="Day J.C."/>
            <person name="Suvorov A."/>
            <person name="Silva C.J."/>
            <person name="Stanger-Hall K.F."/>
            <person name="Hall D.W."/>
            <person name="Schmitz R.J."/>
            <person name="Nelson D.R."/>
            <person name="Lewis S.M."/>
            <person name="Shigenobu S."/>
            <person name="Bybee S.M."/>
            <person name="Larracuente A.M."/>
            <person name="Oba Y."/>
            <person name="Weng J.K."/>
        </authorList>
    </citation>
    <scope>NUCLEOTIDE SEQUENCE</scope>
    <source>
        <strain evidence="11">NJ-2016</strain>
    </source>
</reference>
<dbReference type="Pfam" id="PF03840">
    <property type="entry name" value="SecG"/>
    <property type="match status" value="1"/>
</dbReference>
<dbReference type="EMBL" id="CP024963">
    <property type="protein sequence ID" value="ATZ16789.1"/>
    <property type="molecule type" value="Genomic_DNA"/>
</dbReference>
<evidence type="ECO:0000256" key="7">
    <source>
        <dbReference type="ARBA" id="ARBA00023010"/>
    </source>
</evidence>
<sequence length="101" mass="11244">MSFLNLLAESSKTGKGMENTIVFVFEILMMIIALTMIIIGMLQNKKSQTGLSALNGGNEELFSNTKERGFERTMSLWMMSLGISFFVITIIISILTNTVLK</sequence>
<evidence type="ECO:0000256" key="3">
    <source>
        <dbReference type="ARBA" id="ARBA00022448"/>
    </source>
</evidence>
<proteinExistence type="inferred from homology"/>
<keyword evidence="3 9" id="KW-0813">Transport</keyword>
<comment type="function">
    <text evidence="9">Involved in protein export. Participates in an early event of protein translocation.</text>
</comment>
<dbReference type="KEGG" id="elj:ELUMI_v1c00610"/>
<evidence type="ECO:0000313" key="10">
    <source>
        <dbReference type="EMBL" id="ATZ16789.1"/>
    </source>
</evidence>
<evidence type="ECO:0000256" key="4">
    <source>
        <dbReference type="ARBA" id="ARBA00022692"/>
    </source>
</evidence>
<evidence type="ECO:0000256" key="2">
    <source>
        <dbReference type="ARBA" id="ARBA00008445"/>
    </source>
</evidence>
<dbReference type="GO" id="GO:0005886">
    <property type="term" value="C:plasma membrane"/>
    <property type="evidence" value="ECO:0007669"/>
    <property type="project" value="UniProtKB-SubCell"/>
</dbReference>
<evidence type="ECO:0000256" key="8">
    <source>
        <dbReference type="ARBA" id="ARBA00023136"/>
    </source>
</evidence>
<dbReference type="Proteomes" id="UP000232063">
    <property type="component" value="Chromosome"/>
</dbReference>
<keyword evidence="12" id="KW-1185">Reference proteome</keyword>
<protein>
    <recommendedName>
        <fullName evidence="9">Protein-export membrane protein SecG</fullName>
    </recommendedName>
</protein>
<dbReference type="OrthoDB" id="392012at2"/>
<dbReference type="GO" id="GO:0009306">
    <property type="term" value="P:protein secretion"/>
    <property type="evidence" value="ECO:0007669"/>
    <property type="project" value="UniProtKB-UniRule"/>
</dbReference>